<gene>
    <name evidence="2" type="ORF">WSS_A40315</name>
</gene>
<evidence type="ECO:0000313" key="3">
    <source>
        <dbReference type="Proteomes" id="UP000005951"/>
    </source>
</evidence>
<dbReference type="SUPFAM" id="SSF54427">
    <property type="entry name" value="NTF2-like"/>
    <property type="match status" value="1"/>
</dbReference>
<proteinExistence type="predicted"/>
<dbReference type="Proteomes" id="UP000005951">
    <property type="component" value="Unassembled WGS sequence"/>
</dbReference>
<dbReference type="RefSeq" id="WP_005264811.1">
    <property type="nucleotide sequence ID" value="NZ_AJYC02000183.1"/>
</dbReference>
<accession>K8X624</accession>
<dbReference type="AlphaFoldDB" id="K8X624"/>
<name>K8X624_RHOOP</name>
<feature type="domain" description="DUF4440" evidence="1">
    <location>
        <begin position="8"/>
        <end position="115"/>
    </location>
</feature>
<evidence type="ECO:0000313" key="2">
    <source>
        <dbReference type="EMBL" id="EKT76903.1"/>
    </source>
</evidence>
<dbReference type="Pfam" id="PF14534">
    <property type="entry name" value="DUF4440"/>
    <property type="match status" value="1"/>
</dbReference>
<dbReference type="EMBL" id="AJYC02000183">
    <property type="protein sequence ID" value="EKT76903.1"/>
    <property type="molecule type" value="Genomic_DNA"/>
</dbReference>
<organism evidence="2 3">
    <name type="scientific">Rhodococcus opacus M213</name>
    <dbReference type="NCBI Taxonomy" id="1129896"/>
    <lineage>
        <taxon>Bacteria</taxon>
        <taxon>Bacillati</taxon>
        <taxon>Actinomycetota</taxon>
        <taxon>Actinomycetes</taxon>
        <taxon>Mycobacteriales</taxon>
        <taxon>Nocardiaceae</taxon>
        <taxon>Rhodococcus</taxon>
    </lineage>
</organism>
<dbReference type="InterPro" id="IPR027843">
    <property type="entry name" value="DUF4440"/>
</dbReference>
<sequence>MSGLCTDIRGFERERYQAMQTGDVTALDQLLSEHLLYTHSHGGRDTKQDYLGALNRGEVSYETLSHTTDTHDAVADAVILTGTMAATVRRADGIRQVRSVTSSVWVKEDDEHWRLRIFHATSV</sequence>
<dbReference type="Gene3D" id="3.10.450.50">
    <property type="match status" value="1"/>
</dbReference>
<protein>
    <recommendedName>
        <fullName evidence="1">DUF4440 domain-containing protein</fullName>
    </recommendedName>
</protein>
<evidence type="ECO:0000259" key="1">
    <source>
        <dbReference type="Pfam" id="PF14534"/>
    </source>
</evidence>
<dbReference type="InterPro" id="IPR032710">
    <property type="entry name" value="NTF2-like_dom_sf"/>
</dbReference>
<comment type="caution">
    <text evidence="2">The sequence shown here is derived from an EMBL/GenBank/DDBJ whole genome shotgun (WGS) entry which is preliminary data.</text>
</comment>
<reference evidence="2 3" key="1">
    <citation type="journal article" date="2013" name="Genome Announc.">
        <title>Draft Genome Sequence of Rhodococcus opacus Strain M213 Shows a Diverse Catabolic Potential.</title>
        <authorList>
            <person name="Pathak A."/>
            <person name="Green S.J."/>
            <person name="Ogram A."/>
            <person name="Chauhan A."/>
        </authorList>
    </citation>
    <scope>NUCLEOTIDE SEQUENCE [LARGE SCALE GENOMIC DNA]</scope>
    <source>
        <strain evidence="2 3">M213</strain>
    </source>
</reference>